<protein>
    <submittedName>
        <fullName evidence="1">Uncharacterized protein</fullName>
    </submittedName>
</protein>
<gene>
    <name evidence="1" type="ORF">RDB_LOCUS36078</name>
</gene>
<evidence type="ECO:0000313" key="2">
    <source>
        <dbReference type="Proteomes" id="UP000663826"/>
    </source>
</evidence>
<proteinExistence type="predicted"/>
<accession>A0A8H2WVQ9</accession>
<dbReference type="EMBL" id="CAJMWQ010000963">
    <property type="protein sequence ID" value="CAE6408514.1"/>
    <property type="molecule type" value="Genomic_DNA"/>
</dbReference>
<dbReference type="Proteomes" id="UP000663826">
    <property type="component" value="Unassembled WGS sequence"/>
</dbReference>
<reference evidence="1" key="1">
    <citation type="submission" date="2021-01" db="EMBL/GenBank/DDBJ databases">
        <authorList>
            <person name="Kaushik A."/>
        </authorList>
    </citation>
    <scope>NUCLEOTIDE SEQUENCE</scope>
    <source>
        <strain evidence="1">AG1-1B</strain>
    </source>
</reference>
<dbReference type="AlphaFoldDB" id="A0A8H2WVQ9"/>
<organism evidence="1 2">
    <name type="scientific">Rhizoctonia solani</name>
    <dbReference type="NCBI Taxonomy" id="456999"/>
    <lineage>
        <taxon>Eukaryota</taxon>
        <taxon>Fungi</taxon>
        <taxon>Dikarya</taxon>
        <taxon>Basidiomycota</taxon>
        <taxon>Agaricomycotina</taxon>
        <taxon>Agaricomycetes</taxon>
        <taxon>Cantharellales</taxon>
        <taxon>Ceratobasidiaceae</taxon>
        <taxon>Rhizoctonia</taxon>
    </lineage>
</organism>
<comment type="caution">
    <text evidence="1">The sequence shown here is derived from an EMBL/GenBank/DDBJ whole genome shotgun (WGS) entry which is preliminary data.</text>
</comment>
<sequence>MLPDPNARPPSYSFLGILMCIRLLHRLYTLLDKQLKSLEPPPSLVEPTNALALSDSQPLLAPRDADIQQYRYIDSRPITEILQRQTDDTGTSPDPETDGFTLLHVAAIDPALRAGHAAMVLLLGGWASPSGWLQPISKPLAQTLFRETESCGHAQNEAPISVGYAKRWTTQSGGTTRQWLKKATF</sequence>
<name>A0A8H2WVQ9_9AGAM</name>
<evidence type="ECO:0000313" key="1">
    <source>
        <dbReference type="EMBL" id="CAE6408514.1"/>
    </source>
</evidence>